<dbReference type="SMART" id="SM00179">
    <property type="entry name" value="EGF_CA"/>
    <property type="match status" value="1"/>
</dbReference>
<evidence type="ECO:0000256" key="5">
    <source>
        <dbReference type="SAM" id="MobiDB-lite"/>
    </source>
</evidence>
<reference evidence="8" key="1">
    <citation type="submission" date="2022-01" db="EMBL/GenBank/DDBJ databases">
        <authorList>
            <person name="King R."/>
        </authorList>
    </citation>
    <scope>NUCLEOTIDE SEQUENCE</scope>
</reference>
<evidence type="ECO:0000256" key="1">
    <source>
        <dbReference type="ARBA" id="ARBA00022536"/>
    </source>
</evidence>
<evidence type="ECO:0000256" key="6">
    <source>
        <dbReference type="SAM" id="SignalP"/>
    </source>
</evidence>
<feature type="signal peptide" evidence="6">
    <location>
        <begin position="1"/>
        <end position="19"/>
    </location>
</feature>
<dbReference type="PANTHER" id="PTHR24034:SF204">
    <property type="entry name" value="ADHESION G PROTEIN-COUPLED RECEPTOR E1"/>
    <property type="match status" value="1"/>
</dbReference>
<dbReference type="PROSITE" id="PS00010">
    <property type="entry name" value="ASX_HYDROXYL"/>
    <property type="match status" value="1"/>
</dbReference>
<evidence type="ECO:0000256" key="4">
    <source>
        <dbReference type="PROSITE-ProRule" id="PRU00076"/>
    </source>
</evidence>
<feature type="chain" id="PRO_5040150672" description="EGF-like domain-containing protein" evidence="6">
    <location>
        <begin position="20"/>
        <end position="449"/>
    </location>
</feature>
<dbReference type="InterPro" id="IPR001881">
    <property type="entry name" value="EGF-like_Ca-bd_dom"/>
</dbReference>
<protein>
    <recommendedName>
        <fullName evidence="7">EGF-like domain-containing protein</fullName>
    </recommendedName>
</protein>
<keyword evidence="1 4" id="KW-0245">EGF-like domain</keyword>
<evidence type="ECO:0000313" key="9">
    <source>
        <dbReference type="Proteomes" id="UP001152799"/>
    </source>
</evidence>
<keyword evidence="3" id="KW-1015">Disulfide bond</keyword>
<dbReference type="PANTHER" id="PTHR24034">
    <property type="entry name" value="EGF-LIKE DOMAIN-CONTAINING PROTEIN"/>
    <property type="match status" value="1"/>
</dbReference>
<sequence length="449" mass="50114">MSTFLFLFLLMPIAAFTEQEESGEEILSSQDGYYVDTLNEVAAAGTGADTLECPSSNVITTRYKCNVKGKWVDCTRRHCCNDFTFIGGRCIPKDQDPCKMSLCEQHCTVYLQRVICTCFEGYKFSAENQRQRIKPVCVDINECEDRNGDCEHDCINEMGSYKCKCKPGYILRSDNRTCQPELNGLNKGRMEDPLREVMAGHSGRCFANCESLVRLNEKMKSLQEKVSALSTAVRLSSFASGPPGPPGPPGSTGQPGPRGFPGTESNSISNQDYTYSMLDAFVPVAEDENVQCRCKRGPQGESGPKGPQGPKGEQGERGQRGPKGEGGSFDFLLLMLADIRHDIVHLQKKVFQGERTPKFDFESALSKKKVKQKNRLLHKQKILEGFISPVVETTTKKIKIDPEPTKATPLKINKIQSEEIEEFRNIDFSKLEDYEGDSSGDEMTDEDYF</sequence>
<dbReference type="Pfam" id="PF14670">
    <property type="entry name" value="FXa_inhibition"/>
    <property type="match status" value="1"/>
</dbReference>
<keyword evidence="9" id="KW-1185">Reference proteome</keyword>
<dbReference type="EMBL" id="OU892278">
    <property type="protein sequence ID" value="CAG9765383.1"/>
    <property type="molecule type" value="Genomic_DNA"/>
</dbReference>
<accession>A0A9N9MR32</accession>
<keyword evidence="6" id="KW-0732">Signal</keyword>
<gene>
    <name evidence="8" type="ORF">CEUTPL_LOCUS5990</name>
</gene>
<keyword evidence="2" id="KW-0677">Repeat</keyword>
<dbReference type="AlphaFoldDB" id="A0A9N9MR32"/>
<feature type="domain" description="EGF-like" evidence="7">
    <location>
        <begin position="139"/>
        <end position="179"/>
    </location>
</feature>
<dbReference type="PROSITE" id="PS01186">
    <property type="entry name" value="EGF_2"/>
    <property type="match status" value="1"/>
</dbReference>
<dbReference type="InterPro" id="IPR050751">
    <property type="entry name" value="ECM_structural_protein"/>
</dbReference>
<dbReference type="CDD" id="cd00054">
    <property type="entry name" value="EGF_CA"/>
    <property type="match status" value="1"/>
</dbReference>
<feature type="compositionally biased region" description="Basic and acidic residues" evidence="5">
    <location>
        <begin position="313"/>
        <end position="323"/>
    </location>
</feature>
<comment type="caution">
    <text evidence="4">Lacks conserved residue(s) required for the propagation of feature annotation.</text>
</comment>
<dbReference type="Proteomes" id="UP001152799">
    <property type="component" value="Chromosome 2"/>
</dbReference>
<name>A0A9N9MR32_9CUCU</name>
<dbReference type="SUPFAM" id="SSF57196">
    <property type="entry name" value="EGF/Laminin"/>
    <property type="match status" value="2"/>
</dbReference>
<dbReference type="Gene3D" id="1.20.5.320">
    <property type="entry name" value="6-Phosphogluconate Dehydrogenase, domain 3"/>
    <property type="match status" value="2"/>
</dbReference>
<feature type="compositionally biased region" description="Low complexity" evidence="5">
    <location>
        <begin position="297"/>
        <end position="311"/>
    </location>
</feature>
<dbReference type="FunFam" id="2.10.25.10:FF:000010">
    <property type="entry name" value="Pro-epidermal growth factor"/>
    <property type="match status" value="1"/>
</dbReference>
<dbReference type="GO" id="GO:0005509">
    <property type="term" value="F:calcium ion binding"/>
    <property type="evidence" value="ECO:0007669"/>
    <property type="project" value="InterPro"/>
</dbReference>
<dbReference type="InterPro" id="IPR000152">
    <property type="entry name" value="EGF-type_Asp/Asn_hydroxyl_site"/>
</dbReference>
<proteinExistence type="predicted"/>
<dbReference type="OrthoDB" id="9946071at2759"/>
<evidence type="ECO:0000256" key="2">
    <source>
        <dbReference type="ARBA" id="ARBA00022737"/>
    </source>
</evidence>
<dbReference type="PROSITE" id="PS01187">
    <property type="entry name" value="EGF_CA"/>
    <property type="match status" value="1"/>
</dbReference>
<dbReference type="InterPro" id="IPR000742">
    <property type="entry name" value="EGF"/>
</dbReference>
<organism evidence="8 9">
    <name type="scientific">Ceutorhynchus assimilis</name>
    <name type="common">cabbage seed weevil</name>
    <dbReference type="NCBI Taxonomy" id="467358"/>
    <lineage>
        <taxon>Eukaryota</taxon>
        <taxon>Metazoa</taxon>
        <taxon>Ecdysozoa</taxon>
        <taxon>Arthropoda</taxon>
        <taxon>Hexapoda</taxon>
        <taxon>Insecta</taxon>
        <taxon>Pterygota</taxon>
        <taxon>Neoptera</taxon>
        <taxon>Endopterygota</taxon>
        <taxon>Coleoptera</taxon>
        <taxon>Polyphaga</taxon>
        <taxon>Cucujiformia</taxon>
        <taxon>Curculionidae</taxon>
        <taxon>Ceutorhynchinae</taxon>
        <taxon>Ceutorhynchus</taxon>
    </lineage>
</organism>
<evidence type="ECO:0000313" key="8">
    <source>
        <dbReference type="EMBL" id="CAG9765383.1"/>
    </source>
</evidence>
<evidence type="ECO:0000256" key="3">
    <source>
        <dbReference type="ARBA" id="ARBA00023157"/>
    </source>
</evidence>
<dbReference type="SMART" id="SM00181">
    <property type="entry name" value="EGF"/>
    <property type="match status" value="2"/>
</dbReference>
<dbReference type="PROSITE" id="PS50026">
    <property type="entry name" value="EGF_3"/>
    <property type="match status" value="1"/>
</dbReference>
<dbReference type="InterPro" id="IPR018097">
    <property type="entry name" value="EGF_Ca-bd_CS"/>
</dbReference>
<feature type="region of interest" description="Disordered" evidence="5">
    <location>
        <begin position="294"/>
        <end position="326"/>
    </location>
</feature>
<evidence type="ECO:0000259" key="7">
    <source>
        <dbReference type="PROSITE" id="PS50026"/>
    </source>
</evidence>
<dbReference type="Gene3D" id="2.10.25.10">
    <property type="entry name" value="Laminin"/>
    <property type="match status" value="2"/>
</dbReference>
<feature type="region of interest" description="Disordered" evidence="5">
    <location>
        <begin position="236"/>
        <end position="269"/>
    </location>
</feature>